<dbReference type="EMBL" id="CAUJNA010002001">
    <property type="protein sequence ID" value="CAJ1390072.1"/>
    <property type="molecule type" value="Genomic_DNA"/>
</dbReference>
<name>A0AA36INR0_9DINO</name>
<sequence>MEKSPVIAKVLARYPDLAPSSLNFPPDAAEWSEKEVDLFVGSAGFIKPKRPKAAKPAGQAAPAYAEVKPPAATAAADSAAEEAVPVKTPAAPAAPVVSTPADAGTAPSEEAVLPELPLTRWHKDAYWAPYATYMEDVGEKGLRLVAALNKCERFRNVGLKKGAGFNLNTLKERFGAGILLREFALEMVAKDIPSGIMSMLWVSLRLELPCSPFMPMYQVMVPEGSSEVVCKGVFGMLMLNTATMSVLEDGSIYEKVAAPLRSAFGLKKPDGKEGVPKFPRIYPTRGSPFSPTHGDLAWHQQLERQLLCTSYTIMPSDCDMYRVIFHPQMVSVCEKVNYAVGAPFCREPAVAIYANLAKPAGVDDCFDVRIFVEAVAGQFRVLYLFTAKSAPGGGVMAAFLVYGSPPGALFSEDVSACAATKFKSLEAFAGASSVCAAADKVLDLTRCHK</sequence>
<evidence type="ECO:0000313" key="2">
    <source>
        <dbReference type="Proteomes" id="UP001178507"/>
    </source>
</evidence>
<protein>
    <submittedName>
        <fullName evidence="1">Uncharacterized protein</fullName>
    </submittedName>
</protein>
<dbReference type="Proteomes" id="UP001178507">
    <property type="component" value="Unassembled WGS sequence"/>
</dbReference>
<keyword evidence="2" id="KW-1185">Reference proteome</keyword>
<gene>
    <name evidence="1" type="ORF">EVOR1521_LOCUS15574</name>
</gene>
<organism evidence="1 2">
    <name type="scientific">Effrenium voratum</name>
    <dbReference type="NCBI Taxonomy" id="2562239"/>
    <lineage>
        <taxon>Eukaryota</taxon>
        <taxon>Sar</taxon>
        <taxon>Alveolata</taxon>
        <taxon>Dinophyceae</taxon>
        <taxon>Suessiales</taxon>
        <taxon>Symbiodiniaceae</taxon>
        <taxon>Effrenium</taxon>
    </lineage>
</organism>
<accession>A0AA36INR0</accession>
<evidence type="ECO:0000313" key="1">
    <source>
        <dbReference type="EMBL" id="CAJ1390072.1"/>
    </source>
</evidence>
<reference evidence="1" key="1">
    <citation type="submission" date="2023-08" db="EMBL/GenBank/DDBJ databases">
        <authorList>
            <person name="Chen Y."/>
            <person name="Shah S."/>
            <person name="Dougan E. K."/>
            <person name="Thang M."/>
            <person name="Chan C."/>
        </authorList>
    </citation>
    <scope>NUCLEOTIDE SEQUENCE</scope>
</reference>
<comment type="caution">
    <text evidence="1">The sequence shown here is derived from an EMBL/GenBank/DDBJ whole genome shotgun (WGS) entry which is preliminary data.</text>
</comment>
<proteinExistence type="predicted"/>
<dbReference type="AlphaFoldDB" id="A0AA36INR0"/>